<dbReference type="Proteomes" id="UP000234323">
    <property type="component" value="Unassembled WGS sequence"/>
</dbReference>
<proteinExistence type="predicted"/>
<keyword evidence="2" id="KW-1185">Reference proteome</keyword>
<accession>A0A2I1H7G1</accession>
<dbReference type="AlphaFoldDB" id="A0A2I1H7G1"/>
<organism evidence="1 2">
    <name type="scientific">Rhizophagus irregularis</name>
    <dbReference type="NCBI Taxonomy" id="588596"/>
    <lineage>
        <taxon>Eukaryota</taxon>
        <taxon>Fungi</taxon>
        <taxon>Fungi incertae sedis</taxon>
        <taxon>Mucoromycota</taxon>
        <taxon>Glomeromycotina</taxon>
        <taxon>Glomeromycetes</taxon>
        <taxon>Glomerales</taxon>
        <taxon>Glomeraceae</taxon>
        <taxon>Rhizophagus</taxon>
    </lineage>
</organism>
<evidence type="ECO:0000313" key="2">
    <source>
        <dbReference type="Proteomes" id="UP000234323"/>
    </source>
</evidence>
<dbReference type="VEuPathDB" id="FungiDB:RhiirFUN_022978"/>
<dbReference type="EMBL" id="LLXI01001695">
    <property type="protein sequence ID" value="PKY54816.1"/>
    <property type="molecule type" value="Genomic_DNA"/>
</dbReference>
<dbReference type="VEuPathDB" id="FungiDB:FUN_025409"/>
<sequence length="157" mass="17833">MCFSHEYGSGYIVYNIVYPTVPVLNIGGDILMKMFSPDDYALPKNYIHIIVQPPPLTVGIQIKVESFSIPMKRPSEYQTSNRKPVGMVLHKAQIILKFVDTTIYSSEPYSKYMRVEGNEIALSEHIMLNSRNDLIYNNGDPVIEKSNNITINYVLIG</sequence>
<protein>
    <submittedName>
        <fullName evidence="1">Uncharacterized protein</fullName>
    </submittedName>
</protein>
<reference evidence="1 2" key="1">
    <citation type="submission" date="2015-10" db="EMBL/GenBank/DDBJ databases">
        <title>Genome analyses suggest a sexual origin of heterokaryosis in a supposedly ancient asexual fungus.</title>
        <authorList>
            <person name="Ropars J."/>
            <person name="Sedzielewska K."/>
            <person name="Noel J."/>
            <person name="Charron P."/>
            <person name="Farinelli L."/>
            <person name="Marton T."/>
            <person name="Kruger M."/>
            <person name="Pelin A."/>
            <person name="Brachmann A."/>
            <person name="Corradi N."/>
        </authorList>
    </citation>
    <scope>NUCLEOTIDE SEQUENCE [LARGE SCALE GENOMIC DNA]</scope>
    <source>
        <strain evidence="1 2">A4</strain>
    </source>
</reference>
<comment type="caution">
    <text evidence="1">The sequence shown here is derived from an EMBL/GenBank/DDBJ whole genome shotgun (WGS) entry which is preliminary data.</text>
</comment>
<evidence type="ECO:0000313" key="1">
    <source>
        <dbReference type="EMBL" id="PKY54816.1"/>
    </source>
</evidence>
<gene>
    <name evidence="1" type="ORF">RhiirA4_502431</name>
</gene>
<name>A0A2I1H7G1_9GLOM</name>